<evidence type="ECO:0000256" key="1">
    <source>
        <dbReference type="ARBA" id="ARBA00004651"/>
    </source>
</evidence>
<dbReference type="GO" id="GO:0016887">
    <property type="term" value="F:ATP hydrolysis activity"/>
    <property type="evidence" value="ECO:0007669"/>
    <property type="project" value="InterPro"/>
</dbReference>
<dbReference type="GO" id="GO:0015421">
    <property type="term" value="F:ABC-type oligopeptide transporter activity"/>
    <property type="evidence" value="ECO:0007669"/>
    <property type="project" value="TreeGrafter"/>
</dbReference>
<dbReference type="PROSITE" id="PS50929">
    <property type="entry name" value="ABC_TM1F"/>
    <property type="match status" value="1"/>
</dbReference>
<dbReference type="InterPro" id="IPR027417">
    <property type="entry name" value="P-loop_NTPase"/>
</dbReference>
<dbReference type="Gene3D" id="3.40.50.300">
    <property type="entry name" value="P-loop containing nucleotide triphosphate hydrolases"/>
    <property type="match status" value="1"/>
</dbReference>
<keyword evidence="9 10" id="KW-0472">Membrane</keyword>
<dbReference type="InterPro" id="IPR003439">
    <property type="entry name" value="ABC_transporter-like_ATP-bd"/>
</dbReference>
<feature type="domain" description="ABC transporter" evidence="11">
    <location>
        <begin position="345"/>
        <end position="579"/>
    </location>
</feature>
<keyword evidence="6" id="KW-0547">Nucleotide-binding</keyword>
<keyword evidence="7" id="KW-0067">ATP-binding</keyword>
<evidence type="ECO:0000313" key="13">
    <source>
        <dbReference type="EMBL" id="SDQ45894.1"/>
    </source>
</evidence>
<evidence type="ECO:0000256" key="3">
    <source>
        <dbReference type="ARBA" id="ARBA00022475"/>
    </source>
</evidence>
<feature type="domain" description="ABC transmembrane type-1" evidence="12">
    <location>
        <begin position="31"/>
        <end position="314"/>
    </location>
</feature>
<dbReference type="RefSeq" id="WP_093257757.1">
    <property type="nucleotide sequence ID" value="NZ_FNKK01000002.1"/>
</dbReference>
<dbReference type="EMBL" id="FNKK01000002">
    <property type="protein sequence ID" value="SDQ45894.1"/>
    <property type="molecule type" value="Genomic_DNA"/>
</dbReference>
<sequence>MSTRILPVADRAQVRAYARRLALRHPRELSAAIGLHGLTALSSLVAPRLLGELVEGVRAGGPGDAGVDIGLVSGAIGAFFVLQGVLARFAVYTSAKLGEKVLAELREELVSRVLALPLSTVERAGSGDLISRASRDVEEVSYSVRQAVPETLIAIVTGFCVMGALVLAGPLLMLPSLLAAPILLLSSRWYLRRARDGYLRVSAAYAQMIDGLAETVDGARTVEAFGLQERRRRRTDEDIAGSWAAERYTLRLRTVWYPCIDMSHVVSVAAAALIGGLFYLEGRVSLAQVTAAVLYTLQFSDPLNRLLIWLDELQIGGASLARMLGVAEVPDDRTPGDRRPAGDELVAEDVRYAYRDGHDVLHGVTLTVTPGERLAVVGPSGAGKSTLGRLLAGIHGPREGTVRLGGAPLTELPLDDLRKRVVLVTQEHHVFHGTLRDNLLIARPDADDAALLDALAAVDAVDWVRALPAGLDTEVGSGGVALSPAQAQQIALARLVLADPHTLVLDEATSLLDPKAARQLERSLAAVLEGRTVIAIAHRLHTAHDADRVAVVEDGRITEIGSHDELVARGGSYAVLWDSWHGGDRQA</sequence>
<proteinExistence type="predicted"/>
<accession>A0A1H1B1U6</accession>
<evidence type="ECO:0000256" key="9">
    <source>
        <dbReference type="ARBA" id="ARBA00023136"/>
    </source>
</evidence>
<dbReference type="PANTHER" id="PTHR43394:SF1">
    <property type="entry name" value="ATP-BINDING CASSETTE SUB-FAMILY B MEMBER 10, MITOCHONDRIAL"/>
    <property type="match status" value="1"/>
</dbReference>
<dbReference type="PANTHER" id="PTHR43394">
    <property type="entry name" value="ATP-DEPENDENT PERMEASE MDL1, MITOCHONDRIAL"/>
    <property type="match status" value="1"/>
</dbReference>
<dbReference type="PROSITE" id="PS50893">
    <property type="entry name" value="ABC_TRANSPORTER_2"/>
    <property type="match status" value="1"/>
</dbReference>
<name>A0A1H1B1U6_9ACTN</name>
<dbReference type="InterPro" id="IPR003593">
    <property type="entry name" value="AAA+_ATPase"/>
</dbReference>
<gene>
    <name evidence="13" type="ORF">SAMN04489764_0759</name>
</gene>
<dbReference type="Pfam" id="PF00664">
    <property type="entry name" value="ABC_membrane"/>
    <property type="match status" value="1"/>
</dbReference>
<keyword evidence="5 10" id="KW-0812">Transmembrane</keyword>
<keyword evidence="2" id="KW-0813">Transport</keyword>
<dbReference type="SMART" id="SM00382">
    <property type="entry name" value="AAA"/>
    <property type="match status" value="1"/>
</dbReference>
<feature type="transmembrane region" description="Helical" evidence="10">
    <location>
        <begin position="151"/>
        <end position="168"/>
    </location>
</feature>
<dbReference type="InterPro" id="IPR036640">
    <property type="entry name" value="ABC1_TM_sf"/>
</dbReference>
<keyword evidence="8 10" id="KW-1133">Transmembrane helix</keyword>
<dbReference type="Proteomes" id="UP000217103">
    <property type="component" value="Unassembled WGS sequence"/>
</dbReference>
<organism evidence="13 14">
    <name type="scientific">Thermostaphylospora chromogena</name>
    <dbReference type="NCBI Taxonomy" id="35622"/>
    <lineage>
        <taxon>Bacteria</taxon>
        <taxon>Bacillati</taxon>
        <taxon>Actinomycetota</taxon>
        <taxon>Actinomycetes</taxon>
        <taxon>Streptosporangiales</taxon>
        <taxon>Thermomonosporaceae</taxon>
        <taxon>Thermostaphylospora</taxon>
    </lineage>
</organism>
<dbReference type="SUPFAM" id="SSF90123">
    <property type="entry name" value="ABC transporter transmembrane region"/>
    <property type="match status" value="1"/>
</dbReference>
<protein>
    <submittedName>
        <fullName evidence="13">ABC-type multidrug transport system, ATPase and permease component</fullName>
    </submittedName>
</protein>
<dbReference type="Gene3D" id="1.20.1560.10">
    <property type="entry name" value="ABC transporter type 1, transmembrane domain"/>
    <property type="match status" value="1"/>
</dbReference>
<dbReference type="InterPro" id="IPR011527">
    <property type="entry name" value="ABC1_TM_dom"/>
</dbReference>
<dbReference type="FunFam" id="3.40.50.300:FF:001001">
    <property type="entry name" value="Multidrug ABC transporter ATP-binding protein"/>
    <property type="match status" value="1"/>
</dbReference>
<evidence type="ECO:0000256" key="7">
    <source>
        <dbReference type="ARBA" id="ARBA00022840"/>
    </source>
</evidence>
<evidence type="ECO:0000259" key="12">
    <source>
        <dbReference type="PROSITE" id="PS50929"/>
    </source>
</evidence>
<dbReference type="InterPro" id="IPR039421">
    <property type="entry name" value="Type_1_exporter"/>
</dbReference>
<dbReference type="OrthoDB" id="9806127at2"/>
<evidence type="ECO:0000256" key="8">
    <source>
        <dbReference type="ARBA" id="ARBA00022989"/>
    </source>
</evidence>
<keyword evidence="4" id="KW-0997">Cell inner membrane</keyword>
<dbReference type="CDD" id="cd07346">
    <property type="entry name" value="ABC_6TM_exporters"/>
    <property type="match status" value="1"/>
</dbReference>
<dbReference type="SUPFAM" id="SSF52540">
    <property type="entry name" value="P-loop containing nucleoside triphosphate hydrolases"/>
    <property type="match status" value="1"/>
</dbReference>
<evidence type="ECO:0000256" key="5">
    <source>
        <dbReference type="ARBA" id="ARBA00022692"/>
    </source>
</evidence>
<evidence type="ECO:0000256" key="4">
    <source>
        <dbReference type="ARBA" id="ARBA00022519"/>
    </source>
</evidence>
<comment type="subcellular location">
    <subcellularLocation>
        <location evidence="1">Cell membrane</location>
        <topology evidence="1">Multi-pass membrane protein</topology>
    </subcellularLocation>
</comment>
<reference evidence="13 14" key="1">
    <citation type="submission" date="2016-10" db="EMBL/GenBank/DDBJ databases">
        <authorList>
            <person name="de Groot N.N."/>
        </authorList>
    </citation>
    <scope>NUCLEOTIDE SEQUENCE [LARGE SCALE GENOMIC DNA]</scope>
    <source>
        <strain evidence="13 14">DSM 43794</strain>
    </source>
</reference>
<evidence type="ECO:0000256" key="10">
    <source>
        <dbReference type="SAM" id="Phobius"/>
    </source>
</evidence>
<dbReference type="AlphaFoldDB" id="A0A1H1B1U6"/>
<dbReference type="STRING" id="35622.SAMN04489764_0759"/>
<evidence type="ECO:0000256" key="6">
    <source>
        <dbReference type="ARBA" id="ARBA00022741"/>
    </source>
</evidence>
<dbReference type="Pfam" id="PF00005">
    <property type="entry name" value="ABC_tran"/>
    <property type="match status" value="1"/>
</dbReference>
<keyword evidence="3" id="KW-1003">Cell membrane</keyword>
<evidence type="ECO:0000259" key="11">
    <source>
        <dbReference type="PROSITE" id="PS50893"/>
    </source>
</evidence>
<dbReference type="GO" id="GO:0005524">
    <property type="term" value="F:ATP binding"/>
    <property type="evidence" value="ECO:0007669"/>
    <property type="project" value="UniProtKB-KW"/>
</dbReference>
<feature type="transmembrane region" description="Helical" evidence="10">
    <location>
        <begin position="69"/>
        <end position="91"/>
    </location>
</feature>
<keyword evidence="14" id="KW-1185">Reference proteome</keyword>
<dbReference type="GO" id="GO:0005886">
    <property type="term" value="C:plasma membrane"/>
    <property type="evidence" value="ECO:0007669"/>
    <property type="project" value="UniProtKB-SubCell"/>
</dbReference>
<evidence type="ECO:0000313" key="14">
    <source>
        <dbReference type="Proteomes" id="UP000217103"/>
    </source>
</evidence>
<evidence type="ECO:0000256" key="2">
    <source>
        <dbReference type="ARBA" id="ARBA00022448"/>
    </source>
</evidence>
<feature type="transmembrane region" description="Helical" evidence="10">
    <location>
        <begin position="29"/>
        <end position="49"/>
    </location>
</feature>